<organism evidence="2">
    <name type="scientific">marine metagenome</name>
    <dbReference type="NCBI Taxonomy" id="408172"/>
    <lineage>
        <taxon>unclassified sequences</taxon>
        <taxon>metagenomes</taxon>
        <taxon>ecological metagenomes</taxon>
    </lineage>
</organism>
<evidence type="ECO:0000259" key="1">
    <source>
        <dbReference type="SMART" id="SM00507"/>
    </source>
</evidence>
<dbReference type="GO" id="GO:0008270">
    <property type="term" value="F:zinc ion binding"/>
    <property type="evidence" value="ECO:0007669"/>
    <property type="project" value="InterPro"/>
</dbReference>
<proteinExistence type="predicted"/>
<dbReference type="GO" id="GO:0003676">
    <property type="term" value="F:nucleic acid binding"/>
    <property type="evidence" value="ECO:0007669"/>
    <property type="project" value="InterPro"/>
</dbReference>
<dbReference type="PANTHER" id="PTHR33877">
    <property type="entry name" value="SLL1193 PROTEIN"/>
    <property type="match status" value="1"/>
</dbReference>
<dbReference type="CDD" id="cd00085">
    <property type="entry name" value="HNHc"/>
    <property type="match status" value="1"/>
</dbReference>
<protein>
    <recommendedName>
        <fullName evidence="1">HNH nuclease domain-containing protein</fullName>
    </recommendedName>
</protein>
<dbReference type="SMART" id="SM00507">
    <property type="entry name" value="HNHc"/>
    <property type="match status" value="1"/>
</dbReference>
<dbReference type="Pfam" id="PF01844">
    <property type="entry name" value="HNH"/>
    <property type="match status" value="1"/>
</dbReference>
<dbReference type="Gene3D" id="1.10.30.50">
    <property type="match status" value="1"/>
</dbReference>
<accession>A0A381QTK6</accession>
<dbReference type="InterPro" id="IPR002711">
    <property type="entry name" value="HNH"/>
</dbReference>
<feature type="domain" description="HNH nuclease" evidence="1">
    <location>
        <begin position="91"/>
        <end position="144"/>
    </location>
</feature>
<reference evidence="2" key="1">
    <citation type="submission" date="2018-05" db="EMBL/GenBank/DDBJ databases">
        <authorList>
            <person name="Lanie J.A."/>
            <person name="Ng W.-L."/>
            <person name="Kazmierczak K.M."/>
            <person name="Andrzejewski T.M."/>
            <person name="Davidsen T.M."/>
            <person name="Wayne K.J."/>
            <person name="Tettelin H."/>
            <person name="Glass J.I."/>
            <person name="Rusch D."/>
            <person name="Podicherti R."/>
            <person name="Tsui H.-C.T."/>
            <person name="Winkler M.E."/>
        </authorList>
    </citation>
    <scope>NUCLEOTIDE SEQUENCE</scope>
</reference>
<sequence length="197" mass="22508">MLGGNVLVLNRLWQPVNITTVRRAVCLLCAGRAKALDQDYAAYDWCGWTNVLHGSQPGSDEFIQGVTARFRVPRVVQLTRFDRVPRSRVKFTRANIYLRDQYRCQYCGVKGKKPELNIDHMVPRSRGGGSTWDNVVVACLPCNRRKANRLPEEAGMYPSRKPKRPRWHPALTPVGTGPPHPQWQPFLEAVYWPGTQR</sequence>
<dbReference type="InterPro" id="IPR052892">
    <property type="entry name" value="NA-targeting_endonuclease"/>
</dbReference>
<dbReference type="PANTHER" id="PTHR33877:SF2">
    <property type="entry name" value="OS07G0170200 PROTEIN"/>
    <property type="match status" value="1"/>
</dbReference>
<gene>
    <name evidence="2" type="ORF">METZ01_LOCUS35576</name>
</gene>
<dbReference type="InterPro" id="IPR003615">
    <property type="entry name" value="HNH_nuc"/>
</dbReference>
<dbReference type="GO" id="GO:0004519">
    <property type="term" value="F:endonuclease activity"/>
    <property type="evidence" value="ECO:0007669"/>
    <property type="project" value="InterPro"/>
</dbReference>
<dbReference type="AlphaFoldDB" id="A0A381QTK6"/>
<evidence type="ECO:0000313" key="2">
    <source>
        <dbReference type="EMBL" id="SUZ82722.1"/>
    </source>
</evidence>
<name>A0A381QTK6_9ZZZZ</name>
<dbReference type="EMBL" id="UINC01001519">
    <property type="protein sequence ID" value="SUZ82722.1"/>
    <property type="molecule type" value="Genomic_DNA"/>
</dbReference>